<evidence type="ECO:0000256" key="3">
    <source>
        <dbReference type="ARBA" id="ARBA00007931"/>
    </source>
</evidence>
<feature type="domain" description="Peptidase M50" evidence="10">
    <location>
        <begin position="202"/>
        <end position="316"/>
    </location>
</feature>
<evidence type="ECO:0000313" key="11">
    <source>
        <dbReference type="EMBL" id="TWT98936.1"/>
    </source>
</evidence>
<evidence type="ECO:0000256" key="1">
    <source>
        <dbReference type="ARBA" id="ARBA00001947"/>
    </source>
</evidence>
<dbReference type="InterPro" id="IPR001193">
    <property type="entry name" value="MBTPS2"/>
</dbReference>
<comment type="cofactor">
    <cofactor evidence="1">
        <name>Zn(2+)</name>
        <dbReference type="ChEBI" id="CHEBI:29105"/>
    </cofactor>
</comment>
<keyword evidence="12" id="KW-1185">Reference proteome</keyword>
<gene>
    <name evidence="11" type="ORF">Pla100_21020</name>
</gene>
<dbReference type="InterPro" id="IPR008915">
    <property type="entry name" value="Peptidase_M50"/>
</dbReference>
<accession>A0A5C6AHN6</accession>
<evidence type="ECO:0000256" key="2">
    <source>
        <dbReference type="ARBA" id="ARBA00004127"/>
    </source>
</evidence>
<feature type="transmembrane region" description="Helical" evidence="9">
    <location>
        <begin position="198"/>
        <end position="219"/>
    </location>
</feature>
<dbReference type="EMBL" id="SJPM01000003">
    <property type="protein sequence ID" value="TWT98936.1"/>
    <property type="molecule type" value="Genomic_DNA"/>
</dbReference>
<comment type="similarity">
    <text evidence="3">Belongs to the peptidase M50B family.</text>
</comment>
<dbReference type="GO" id="GO:0012505">
    <property type="term" value="C:endomembrane system"/>
    <property type="evidence" value="ECO:0007669"/>
    <property type="project" value="UniProtKB-SubCell"/>
</dbReference>
<feature type="transmembrane region" description="Helical" evidence="9">
    <location>
        <begin position="432"/>
        <end position="454"/>
    </location>
</feature>
<evidence type="ECO:0000259" key="10">
    <source>
        <dbReference type="Pfam" id="PF02163"/>
    </source>
</evidence>
<dbReference type="GO" id="GO:0016020">
    <property type="term" value="C:membrane"/>
    <property type="evidence" value="ECO:0007669"/>
    <property type="project" value="InterPro"/>
</dbReference>
<dbReference type="Gene3D" id="2.40.30.170">
    <property type="match status" value="1"/>
</dbReference>
<comment type="caution">
    <text evidence="11">The sequence shown here is derived from an EMBL/GenBank/DDBJ whole genome shotgun (WGS) entry which is preliminary data.</text>
</comment>
<feature type="transmembrane region" description="Helical" evidence="9">
    <location>
        <begin position="361"/>
        <end position="387"/>
    </location>
</feature>
<sequence length="772" mass="84800">MFRANDTHRSSTERPLAVRHQVGLKAVRISHRHAGWVNVEDPVAGKYHRLREDEYFLLCQLDGRRSLENLRTEYQTRYPNRRVSAAQINALLLRFHECGLTISYSLGQGDPLLLRADRQRRQKWLGLASQWLFIRFPGVDPAPVMRWLSPLVRPLLSPLGLAIASAFIVSAGIAILVHSASFVRELPSASQWLTYENAIGLAVVVALTKVAHELGHAAVSERMGARCRSIGAMLLVGTPALYCDTSASWMLPSRWKRAAVGLAGIATEVLIASAAIWIWLITGPGWWHTTAAHVIVVCGISTVVFNANPLLRYDGYYVLSDLTDTPNLGQRANRRLSSTLARICLGVGHANGSGEPADRSVWMLVYAIAALMYRWMLMFAIVGFIWISLRPYGLEVIGQFAAIFASASMIIAAAMPLIRFLRHPAQRRKIRVTRLACTSLVVAALIVASLVPYASDVVVTARLIPQTETRVFAPSAGQLVKWYVRPGQHVAAGDLIAELRNPSLQSKWIDADGRLKQHTIRMETLRQSQTLVPEAAEHLAAADETLTQLRDELAAIERQKEGLSIKSPADGVVVAAPGNPTNAADSVPSFDDSVLDPDADRLPSLSRDDIRMTSWMGHPTDPENVDCFFETGTELLSVAAPHDWAAEAPVDAATAARITVGAEAEIIWDAEPQRVVFGRVAALSDERFAPTLDSIRRDHPASMKKTWTPETRFMVKVDVDWNPVKSPTSSESSDSAGGLWRVGSSGRLKISLPPRSLAKRLADAIASVVRFR</sequence>
<keyword evidence="5 9" id="KW-1133">Transmembrane helix</keyword>
<feature type="coiled-coil region" evidence="7">
    <location>
        <begin position="539"/>
        <end position="566"/>
    </location>
</feature>
<comment type="subcellular location">
    <subcellularLocation>
        <location evidence="2">Endomembrane system</location>
        <topology evidence="2">Multi-pass membrane protein</topology>
    </subcellularLocation>
</comment>
<dbReference type="GO" id="GO:0031293">
    <property type="term" value="P:membrane protein intracellular domain proteolysis"/>
    <property type="evidence" value="ECO:0007669"/>
    <property type="project" value="TreeGrafter"/>
</dbReference>
<keyword evidence="6 9" id="KW-0472">Membrane</keyword>
<dbReference type="RefSeq" id="WP_146577591.1">
    <property type="nucleotide sequence ID" value="NZ_SJPM01000003.1"/>
</dbReference>
<feature type="transmembrane region" description="Helical" evidence="9">
    <location>
        <begin position="286"/>
        <end position="307"/>
    </location>
</feature>
<name>A0A5C6AHN6_9BACT</name>
<feature type="transmembrane region" description="Helical" evidence="9">
    <location>
        <begin position="258"/>
        <end position="280"/>
    </location>
</feature>
<dbReference type="PANTHER" id="PTHR13325">
    <property type="entry name" value="PROTEASE M50 MEMBRANE-BOUND TRANSCRIPTION FACTOR SITE 2 PROTEASE"/>
    <property type="match status" value="1"/>
</dbReference>
<dbReference type="GO" id="GO:0005737">
    <property type="term" value="C:cytoplasm"/>
    <property type="evidence" value="ECO:0007669"/>
    <property type="project" value="TreeGrafter"/>
</dbReference>
<reference evidence="11 12" key="1">
    <citation type="submission" date="2019-02" db="EMBL/GenBank/DDBJ databases">
        <title>Deep-cultivation of Planctomycetes and their phenomic and genomic characterization uncovers novel biology.</title>
        <authorList>
            <person name="Wiegand S."/>
            <person name="Jogler M."/>
            <person name="Boedeker C."/>
            <person name="Pinto D."/>
            <person name="Vollmers J."/>
            <person name="Rivas-Marin E."/>
            <person name="Kohn T."/>
            <person name="Peeters S.H."/>
            <person name="Heuer A."/>
            <person name="Rast P."/>
            <person name="Oberbeckmann S."/>
            <person name="Bunk B."/>
            <person name="Jeske O."/>
            <person name="Meyerdierks A."/>
            <person name="Storesund J.E."/>
            <person name="Kallscheuer N."/>
            <person name="Luecker S."/>
            <person name="Lage O.M."/>
            <person name="Pohl T."/>
            <person name="Merkel B.J."/>
            <person name="Hornburger P."/>
            <person name="Mueller R.-W."/>
            <person name="Bruemmer F."/>
            <person name="Labrenz M."/>
            <person name="Spormann A.M."/>
            <person name="Op Den Camp H."/>
            <person name="Overmann J."/>
            <person name="Amann R."/>
            <person name="Jetten M.S.M."/>
            <person name="Mascher T."/>
            <person name="Medema M.H."/>
            <person name="Devos D.P."/>
            <person name="Kaster A.-K."/>
            <person name="Ovreas L."/>
            <person name="Rohde M."/>
            <person name="Galperin M.Y."/>
            <person name="Jogler C."/>
        </authorList>
    </citation>
    <scope>NUCLEOTIDE SEQUENCE [LARGE SCALE GENOMIC DNA]</scope>
    <source>
        <strain evidence="11 12">Pla100</strain>
    </source>
</reference>
<dbReference type="GO" id="GO:0004222">
    <property type="term" value="F:metalloendopeptidase activity"/>
    <property type="evidence" value="ECO:0007669"/>
    <property type="project" value="InterPro"/>
</dbReference>
<evidence type="ECO:0000256" key="5">
    <source>
        <dbReference type="ARBA" id="ARBA00022989"/>
    </source>
</evidence>
<dbReference type="Pfam" id="PF02163">
    <property type="entry name" value="Peptidase_M50"/>
    <property type="match status" value="1"/>
</dbReference>
<evidence type="ECO:0000256" key="7">
    <source>
        <dbReference type="SAM" id="Coils"/>
    </source>
</evidence>
<evidence type="ECO:0000256" key="9">
    <source>
        <dbReference type="SAM" id="Phobius"/>
    </source>
</evidence>
<evidence type="ECO:0000313" key="12">
    <source>
        <dbReference type="Proteomes" id="UP000316213"/>
    </source>
</evidence>
<evidence type="ECO:0000256" key="4">
    <source>
        <dbReference type="ARBA" id="ARBA00022692"/>
    </source>
</evidence>
<organism evidence="11 12">
    <name type="scientific">Neorhodopirellula pilleata</name>
    <dbReference type="NCBI Taxonomy" id="2714738"/>
    <lineage>
        <taxon>Bacteria</taxon>
        <taxon>Pseudomonadati</taxon>
        <taxon>Planctomycetota</taxon>
        <taxon>Planctomycetia</taxon>
        <taxon>Pirellulales</taxon>
        <taxon>Pirellulaceae</taxon>
        <taxon>Neorhodopirellula</taxon>
    </lineage>
</organism>
<dbReference type="AlphaFoldDB" id="A0A5C6AHN6"/>
<feature type="transmembrane region" description="Helical" evidence="9">
    <location>
        <begin position="399"/>
        <end position="420"/>
    </location>
</feature>
<keyword evidence="4 9" id="KW-0812">Transmembrane</keyword>
<dbReference type="Proteomes" id="UP000316213">
    <property type="component" value="Unassembled WGS sequence"/>
</dbReference>
<dbReference type="PANTHER" id="PTHR13325:SF3">
    <property type="entry name" value="MEMBRANE-BOUND TRANSCRIPTION FACTOR SITE-2 PROTEASE"/>
    <property type="match status" value="1"/>
</dbReference>
<keyword evidence="7" id="KW-0175">Coiled coil</keyword>
<evidence type="ECO:0000256" key="8">
    <source>
        <dbReference type="SAM" id="MobiDB-lite"/>
    </source>
</evidence>
<feature type="transmembrane region" description="Helical" evidence="9">
    <location>
        <begin position="155"/>
        <end position="178"/>
    </location>
</feature>
<dbReference type="Gene3D" id="2.40.50.100">
    <property type="match status" value="1"/>
</dbReference>
<proteinExistence type="inferred from homology"/>
<protein>
    <submittedName>
        <fullName evidence="11">HlyD family secretion protein</fullName>
    </submittedName>
</protein>
<dbReference type="OrthoDB" id="9759690at2"/>
<evidence type="ECO:0000256" key="6">
    <source>
        <dbReference type="ARBA" id="ARBA00023136"/>
    </source>
</evidence>
<feature type="region of interest" description="Disordered" evidence="8">
    <location>
        <begin position="579"/>
        <end position="602"/>
    </location>
</feature>